<keyword evidence="4" id="KW-0560">Oxidoreductase</keyword>
<dbReference type="Gene3D" id="2.70.50.70">
    <property type="match status" value="1"/>
</dbReference>
<keyword evidence="5" id="KW-0186">Copper</keyword>
<comment type="catalytic activity">
    <reaction evidence="11">
        <text>[(1-&gt;4)-beta-D-glucosyl]n+m + reduced acceptor + O2 = 4-dehydro-beta-D-glucosyl-[(1-&gt;4)-beta-D-glucosyl]n-1 + [(1-&gt;4)-beta-D-glucosyl]m + acceptor + H2O.</text>
        <dbReference type="EC" id="1.14.99.56"/>
    </reaction>
</comment>
<gene>
    <name evidence="16" type="ORF">BS47DRAFT_1317350</name>
</gene>
<dbReference type="InterPro" id="IPR049892">
    <property type="entry name" value="AA9"/>
</dbReference>
<comment type="caution">
    <text evidence="16">The sequence shown here is derived from an EMBL/GenBank/DDBJ whole genome shotgun (WGS) entry which is preliminary data.</text>
</comment>
<evidence type="ECO:0000256" key="13">
    <source>
        <dbReference type="SAM" id="MobiDB-lite"/>
    </source>
</evidence>
<dbReference type="GO" id="GO:0046872">
    <property type="term" value="F:metal ion binding"/>
    <property type="evidence" value="ECO:0007669"/>
    <property type="project" value="UniProtKB-KW"/>
</dbReference>
<keyword evidence="14" id="KW-0732">Signal</keyword>
<keyword evidence="8" id="KW-0119">Carbohydrate metabolism</keyword>
<evidence type="ECO:0000256" key="3">
    <source>
        <dbReference type="ARBA" id="ARBA00023001"/>
    </source>
</evidence>
<evidence type="ECO:0000256" key="12">
    <source>
        <dbReference type="ARBA" id="ARBA00047174"/>
    </source>
</evidence>
<feature type="signal peptide" evidence="14">
    <location>
        <begin position="1"/>
        <end position="26"/>
    </location>
</feature>
<feature type="domain" description="Auxiliary Activity family 9 catalytic" evidence="15">
    <location>
        <begin position="27"/>
        <end position="239"/>
    </location>
</feature>
<proteinExistence type="inferred from homology"/>
<feature type="compositionally biased region" description="Low complexity" evidence="13">
    <location>
        <begin position="266"/>
        <end position="276"/>
    </location>
</feature>
<evidence type="ECO:0000256" key="14">
    <source>
        <dbReference type="SAM" id="SignalP"/>
    </source>
</evidence>
<sequence>MSSISRFLGCAALLSFLATKFPSVSAHGYVSRLVIDGRNYTGPSPYQNPSSSAIRQISEVSPVKSLTSPDLACGLSAKPASLVANVTSGSRIEIHWTSGEGGNWPHEVGPLMTYVANCANNDCTTDTAATSKWVKIDEAGQKTPGGDWFMKDLYDGKPYTVTLPSSLPAGSYLMRHEIIALHTATTLGGVEFYPSCSQLQVTGARTTPLAAAVSSADIASFPGSYNATDPGLLVPDVYNSGFDYTGLFPGPAIPASFSSTGGGNITGSTTGNSSTTPLPSVPGGGCDDGNNDNDPADEPRVVVVTMTITVPPSWVPIDNFFNLFFLNLVPCAITTVQTILRSSLQQEVRRCRRHRAILHMISHLMIPDLHRLNKLAHLYR</sequence>
<evidence type="ECO:0000256" key="1">
    <source>
        <dbReference type="ARBA" id="ARBA00001973"/>
    </source>
</evidence>
<dbReference type="OrthoDB" id="4849160at2759"/>
<dbReference type="PANTHER" id="PTHR33353">
    <property type="entry name" value="PUTATIVE (AFU_ORTHOLOGUE AFUA_1G12560)-RELATED"/>
    <property type="match status" value="1"/>
</dbReference>
<evidence type="ECO:0000256" key="5">
    <source>
        <dbReference type="ARBA" id="ARBA00023008"/>
    </source>
</evidence>
<keyword evidence="2" id="KW-0479">Metal-binding</keyword>
<keyword evidence="3" id="KW-0136">Cellulose degradation</keyword>
<dbReference type="InterPro" id="IPR005103">
    <property type="entry name" value="AA9_LPMO"/>
</dbReference>
<evidence type="ECO:0000256" key="6">
    <source>
        <dbReference type="ARBA" id="ARBA00023033"/>
    </source>
</evidence>
<dbReference type="GO" id="GO:0030245">
    <property type="term" value="P:cellulose catabolic process"/>
    <property type="evidence" value="ECO:0007669"/>
    <property type="project" value="UniProtKB-KW"/>
</dbReference>
<protein>
    <recommendedName>
        <fullName evidence="12">lytic cellulose monooxygenase (C4-dehydrogenating)</fullName>
        <ecNumber evidence="12">1.14.99.56</ecNumber>
    </recommendedName>
</protein>
<keyword evidence="7" id="KW-1015">Disulfide bond</keyword>
<name>A0A9P6AXM8_9AGAM</name>
<feature type="chain" id="PRO_5040264140" description="lytic cellulose monooxygenase (C4-dehydrogenating)" evidence="14">
    <location>
        <begin position="27"/>
        <end position="380"/>
    </location>
</feature>
<dbReference type="PANTHER" id="PTHR33353:SF6">
    <property type="entry name" value="ENDOGLUCANASE IV"/>
    <property type="match status" value="1"/>
</dbReference>
<dbReference type="Pfam" id="PF03443">
    <property type="entry name" value="AA9"/>
    <property type="match status" value="1"/>
</dbReference>
<accession>A0A9P6AXM8</accession>
<evidence type="ECO:0000256" key="7">
    <source>
        <dbReference type="ARBA" id="ARBA00023157"/>
    </source>
</evidence>
<evidence type="ECO:0000256" key="2">
    <source>
        <dbReference type="ARBA" id="ARBA00022723"/>
    </source>
</evidence>
<evidence type="ECO:0000256" key="9">
    <source>
        <dbReference type="ARBA" id="ARBA00023326"/>
    </source>
</evidence>
<keyword evidence="17" id="KW-1185">Reference proteome</keyword>
<evidence type="ECO:0000259" key="15">
    <source>
        <dbReference type="Pfam" id="PF03443"/>
    </source>
</evidence>
<evidence type="ECO:0000256" key="8">
    <source>
        <dbReference type="ARBA" id="ARBA00023277"/>
    </source>
</evidence>
<evidence type="ECO:0000256" key="4">
    <source>
        <dbReference type="ARBA" id="ARBA00023002"/>
    </source>
</evidence>
<dbReference type="AlphaFoldDB" id="A0A9P6AXM8"/>
<reference evidence="16" key="1">
    <citation type="journal article" date="2020" name="Nat. Commun.">
        <title>Large-scale genome sequencing of mycorrhizal fungi provides insights into the early evolution of symbiotic traits.</title>
        <authorList>
            <person name="Miyauchi S."/>
            <person name="Kiss E."/>
            <person name="Kuo A."/>
            <person name="Drula E."/>
            <person name="Kohler A."/>
            <person name="Sanchez-Garcia M."/>
            <person name="Morin E."/>
            <person name="Andreopoulos B."/>
            <person name="Barry K.W."/>
            <person name="Bonito G."/>
            <person name="Buee M."/>
            <person name="Carver A."/>
            <person name="Chen C."/>
            <person name="Cichocki N."/>
            <person name="Clum A."/>
            <person name="Culley D."/>
            <person name="Crous P.W."/>
            <person name="Fauchery L."/>
            <person name="Girlanda M."/>
            <person name="Hayes R.D."/>
            <person name="Keri Z."/>
            <person name="LaButti K."/>
            <person name="Lipzen A."/>
            <person name="Lombard V."/>
            <person name="Magnuson J."/>
            <person name="Maillard F."/>
            <person name="Murat C."/>
            <person name="Nolan M."/>
            <person name="Ohm R.A."/>
            <person name="Pangilinan J."/>
            <person name="Pereira M.F."/>
            <person name="Perotto S."/>
            <person name="Peter M."/>
            <person name="Pfister S."/>
            <person name="Riley R."/>
            <person name="Sitrit Y."/>
            <person name="Stielow J.B."/>
            <person name="Szollosi G."/>
            <person name="Zifcakova L."/>
            <person name="Stursova M."/>
            <person name="Spatafora J.W."/>
            <person name="Tedersoo L."/>
            <person name="Vaario L.M."/>
            <person name="Yamada A."/>
            <person name="Yan M."/>
            <person name="Wang P."/>
            <person name="Xu J."/>
            <person name="Bruns T."/>
            <person name="Baldrian P."/>
            <person name="Vilgalys R."/>
            <person name="Dunand C."/>
            <person name="Henrissat B."/>
            <person name="Grigoriev I.V."/>
            <person name="Hibbett D."/>
            <person name="Nagy L.G."/>
            <person name="Martin F.M."/>
        </authorList>
    </citation>
    <scope>NUCLEOTIDE SEQUENCE</scope>
    <source>
        <strain evidence="16">UP504</strain>
    </source>
</reference>
<keyword evidence="6 16" id="KW-0503">Monooxygenase</keyword>
<comment type="cofactor">
    <cofactor evidence="1">
        <name>Cu(2+)</name>
        <dbReference type="ChEBI" id="CHEBI:29036"/>
    </cofactor>
</comment>
<keyword evidence="9" id="KW-0624">Polysaccharide degradation</keyword>
<comment type="similarity">
    <text evidence="10">Belongs to the polysaccharide monooxygenase AA9 family.</text>
</comment>
<evidence type="ECO:0000313" key="16">
    <source>
        <dbReference type="EMBL" id="KAF9513689.1"/>
    </source>
</evidence>
<dbReference type="EMBL" id="MU128969">
    <property type="protein sequence ID" value="KAF9513689.1"/>
    <property type="molecule type" value="Genomic_DNA"/>
</dbReference>
<evidence type="ECO:0000256" key="11">
    <source>
        <dbReference type="ARBA" id="ARBA00045077"/>
    </source>
</evidence>
<feature type="region of interest" description="Disordered" evidence="13">
    <location>
        <begin position="264"/>
        <end position="297"/>
    </location>
</feature>
<dbReference type="GO" id="GO:0004497">
    <property type="term" value="F:monooxygenase activity"/>
    <property type="evidence" value="ECO:0007669"/>
    <property type="project" value="UniProtKB-KW"/>
</dbReference>
<dbReference type="Proteomes" id="UP000886523">
    <property type="component" value="Unassembled WGS sequence"/>
</dbReference>
<evidence type="ECO:0000256" key="10">
    <source>
        <dbReference type="ARBA" id="ARBA00044502"/>
    </source>
</evidence>
<organism evidence="16 17">
    <name type="scientific">Hydnum rufescens UP504</name>
    <dbReference type="NCBI Taxonomy" id="1448309"/>
    <lineage>
        <taxon>Eukaryota</taxon>
        <taxon>Fungi</taxon>
        <taxon>Dikarya</taxon>
        <taxon>Basidiomycota</taxon>
        <taxon>Agaricomycotina</taxon>
        <taxon>Agaricomycetes</taxon>
        <taxon>Cantharellales</taxon>
        <taxon>Hydnaceae</taxon>
        <taxon>Hydnum</taxon>
    </lineage>
</organism>
<evidence type="ECO:0000313" key="17">
    <source>
        <dbReference type="Proteomes" id="UP000886523"/>
    </source>
</evidence>
<dbReference type="EC" id="1.14.99.56" evidence="12"/>
<dbReference type="CDD" id="cd21175">
    <property type="entry name" value="LPMO_AA9"/>
    <property type="match status" value="1"/>
</dbReference>